<keyword evidence="2" id="KW-1185">Reference proteome</keyword>
<gene>
    <name evidence="1" type="ORF">D5086_018606</name>
</gene>
<sequence length="92" mass="10585">MTSPGVKKSFVVLMLWNIFMGFVGALHSYQFVVAVMLSSNWDQKHSLWTVSPLTNGVWCKAPYTVACVFAFSVIFVLHQNIQAFRMYRDYNL</sequence>
<protein>
    <submittedName>
        <fullName evidence="1">Uncharacterized protein</fullName>
    </submittedName>
</protein>
<name>A0ACC4BRF2_POPAL</name>
<dbReference type="EMBL" id="RCHU02000009">
    <property type="protein sequence ID" value="KAL3580771.1"/>
    <property type="molecule type" value="Genomic_DNA"/>
</dbReference>
<accession>A0ACC4BRF2</accession>
<reference evidence="1 2" key="1">
    <citation type="journal article" date="2024" name="Plant Biotechnol. J.">
        <title>Genome and CRISPR/Cas9 system of a widespread forest tree (Populus alba) in the world.</title>
        <authorList>
            <person name="Liu Y.J."/>
            <person name="Jiang P.F."/>
            <person name="Han X.M."/>
            <person name="Li X.Y."/>
            <person name="Wang H.M."/>
            <person name="Wang Y.J."/>
            <person name="Wang X.X."/>
            <person name="Zeng Q.Y."/>
        </authorList>
    </citation>
    <scope>NUCLEOTIDE SEQUENCE [LARGE SCALE GENOMIC DNA]</scope>
    <source>
        <strain evidence="2">cv. PAL-ZL1</strain>
    </source>
</reference>
<evidence type="ECO:0000313" key="1">
    <source>
        <dbReference type="EMBL" id="KAL3580771.1"/>
    </source>
</evidence>
<dbReference type="Proteomes" id="UP000309997">
    <property type="component" value="Unassembled WGS sequence"/>
</dbReference>
<proteinExistence type="predicted"/>
<organism evidence="1 2">
    <name type="scientific">Populus alba</name>
    <name type="common">White poplar</name>
    <dbReference type="NCBI Taxonomy" id="43335"/>
    <lineage>
        <taxon>Eukaryota</taxon>
        <taxon>Viridiplantae</taxon>
        <taxon>Streptophyta</taxon>
        <taxon>Embryophyta</taxon>
        <taxon>Tracheophyta</taxon>
        <taxon>Spermatophyta</taxon>
        <taxon>Magnoliopsida</taxon>
        <taxon>eudicotyledons</taxon>
        <taxon>Gunneridae</taxon>
        <taxon>Pentapetalae</taxon>
        <taxon>rosids</taxon>
        <taxon>fabids</taxon>
        <taxon>Malpighiales</taxon>
        <taxon>Salicaceae</taxon>
        <taxon>Saliceae</taxon>
        <taxon>Populus</taxon>
    </lineage>
</organism>
<comment type="caution">
    <text evidence="1">The sequence shown here is derived from an EMBL/GenBank/DDBJ whole genome shotgun (WGS) entry which is preliminary data.</text>
</comment>
<evidence type="ECO:0000313" key="2">
    <source>
        <dbReference type="Proteomes" id="UP000309997"/>
    </source>
</evidence>